<gene>
    <name evidence="5" type="ORF">ACFPJ4_05635</name>
</gene>
<evidence type="ECO:0000256" key="2">
    <source>
        <dbReference type="ARBA" id="ARBA00022741"/>
    </source>
</evidence>
<protein>
    <submittedName>
        <fullName evidence="5">ABC transporter ATP-binding protein</fullName>
    </submittedName>
</protein>
<sequence>MTSHPIISVEHLRKSYVLGTVTVPALDDVSLSIDAGEMVCIMGKSGSGKSTLLRQLGLIDRPSSGRIVIDGQEVGELSERERSALRLARLGYVFQEYALIPELTAAENVYLPAMMLGRRGIDYRDRAAGLLEQVDLGDRMRHRPKQLSGGQQQRVAIARALVNSPAIVYADEPTANLDTVSGRTVMETLARLNRELDVTVVFVSHDLDESRYADRVLRLSDGRLVAADAVGAGATAGSSR</sequence>
<accession>A0ABW0NMC5</accession>
<dbReference type="PANTHER" id="PTHR24220">
    <property type="entry name" value="IMPORT ATP-BINDING PROTEIN"/>
    <property type="match status" value="1"/>
</dbReference>
<proteinExistence type="predicted"/>
<evidence type="ECO:0000256" key="1">
    <source>
        <dbReference type="ARBA" id="ARBA00022448"/>
    </source>
</evidence>
<keyword evidence="1" id="KW-0813">Transport</keyword>
<keyword evidence="2" id="KW-0547">Nucleotide-binding</keyword>
<keyword evidence="3 5" id="KW-0067">ATP-binding</keyword>
<dbReference type="Proteomes" id="UP001596039">
    <property type="component" value="Unassembled WGS sequence"/>
</dbReference>
<evidence type="ECO:0000259" key="4">
    <source>
        <dbReference type="PROSITE" id="PS50893"/>
    </source>
</evidence>
<dbReference type="CDD" id="cd03255">
    <property type="entry name" value="ABC_MJ0796_LolCDE_FtsE"/>
    <property type="match status" value="1"/>
</dbReference>
<comment type="caution">
    <text evidence="5">The sequence shown here is derived from an EMBL/GenBank/DDBJ whole genome shotgun (WGS) entry which is preliminary data.</text>
</comment>
<dbReference type="Gene3D" id="3.40.50.300">
    <property type="entry name" value="P-loop containing nucleotide triphosphate hydrolases"/>
    <property type="match status" value="1"/>
</dbReference>
<dbReference type="PROSITE" id="PS50893">
    <property type="entry name" value="ABC_TRANSPORTER_2"/>
    <property type="match status" value="1"/>
</dbReference>
<dbReference type="GO" id="GO:0005524">
    <property type="term" value="F:ATP binding"/>
    <property type="evidence" value="ECO:0007669"/>
    <property type="project" value="UniProtKB-KW"/>
</dbReference>
<name>A0ABW0NMC5_9MICO</name>
<keyword evidence="6" id="KW-1185">Reference proteome</keyword>
<dbReference type="InterPro" id="IPR015854">
    <property type="entry name" value="ABC_transpr_LolD-like"/>
</dbReference>
<dbReference type="InterPro" id="IPR017871">
    <property type="entry name" value="ABC_transporter-like_CS"/>
</dbReference>
<dbReference type="InterPro" id="IPR003439">
    <property type="entry name" value="ABC_transporter-like_ATP-bd"/>
</dbReference>
<evidence type="ECO:0000313" key="5">
    <source>
        <dbReference type="EMBL" id="MFC5501721.1"/>
    </source>
</evidence>
<dbReference type="InterPro" id="IPR027417">
    <property type="entry name" value="P-loop_NTPase"/>
</dbReference>
<dbReference type="PANTHER" id="PTHR24220:SF86">
    <property type="entry name" value="ABC TRANSPORTER ABCH.1"/>
    <property type="match status" value="1"/>
</dbReference>
<dbReference type="SMART" id="SM00382">
    <property type="entry name" value="AAA"/>
    <property type="match status" value="1"/>
</dbReference>
<evidence type="ECO:0000313" key="6">
    <source>
        <dbReference type="Proteomes" id="UP001596039"/>
    </source>
</evidence>
<dbReference type="SUPFAM" id="SSF52540">
    <property type="entry name" value="P-loop containing nucleoside triphosphate hydrolases"/>
    <property type="match status" value="1"/>
</dbReference>
<dbReference type="RefSeq" id="WP_386739309.1">
    <property type="nucleotide sequence ID" value="NZ_JBHSMG010000001.1"/>
</dbReference>
<dbReference type="InterPro" id="IPR017911">
    <property type="entry name" value="MacB-like_ATP-bd"/>
</dbReference>
<organism evidence="5 6">
    <name type="scientific">Lysinimonas soli</name>
    <dbReference type="NCBI Taxonomy" id="1074233"/>
    <lineage>
        <taxon>Bacteria</taxon>
        <taxon>Bacillati</taxon>
        <taxon>Actinomycetota</taxon>
        <taxon>Actinomycetes</taxon>
        <taxon>Micrococcales</taxon>
        <taxon>Microbacteriaceae</taxon>
        <taxon>Lysinimonas</taxon>
    </lineage>
</organism>
<evidence type="ECO:0000256" key="3">
    <source>
        <dbReference type="ARBA" id="ARBA00022840"/>
    </source>
</evidence>
<dbReference type="PROSITE" id="PS00211">
    <property type="entry name" value="ABC_TRANSPORTER_1"/>
    <property type="match status" value="1"/>
</dbReference>
<dbReference type="EMBL" id="JBHSMG010000001">
    <property type="protein sequence ID" value="MFC5501721.1"/>
    <property type="molecule type" value="Genomic_DNA"/>
</dbReference>
<dbReference type="Pfam" id="PF00005">
    <property type="entry name" value="ABC_tran"/>
    <property type="match status" value="1"/>
</dbReference>
<dbReference type="InterPro" id="IPR003593">
    <property type="entry name" value="AAA+_ATPase"/>
</dbReference>
<reference evidence="6" key="1">
    <citation type="journal article" date="2019" name="Int. J. Syst. Evol. Microbiol.">
        <title>The Global Catalogue of Microorganisms (GCM) 10K type strain sequencing project: providing services to taxonomists for standard genome sequencing and annotation.</title>
        <authorList>
            <consortium name="The Broad Institute Genomics Platform"/>
            <consortium name="The Broad Institute Genome Sequencing Center for Infectious Disease"/>
            <person name="Wu L."/>
            <person name="Ma J."/>
        </authorList>
    </citation>
    <scope>NUCLEOTIDE SEQUENCE [LARGE SCALE GENOMIC DNA]</scope>
    <source>
        <strain evidence="6">CGMCC 4.6997</strain>
    </source>
</reference>
<feature type="domain" description="ABC transporter" evidence="4">
    <location>
        <begin position="7"/>
        <end position="239"/>
    </location>
</feature>